<keyword evidence="3" id="KW-1185">Reference proteome</keyword>
<keyword evidence="1" id="KW-0732">Signal</keyword>
<dbReference type="RefSeq" id="WP_009194096.1">
    <property type="nucleotide sequence ID" value="NZ_AODQ01000010.1"/>
</dbReference>
<comment type="caution">
    <text evidence="2">The sequence shown here is derived from an EMBL/GenBank/DDBJ whole genome shotgun (WGS) entry which is preliminary data.</text>
</comment>
<proteinExistence type="predicted"/>
<gene>
    <name evidence="2" type="ORF">ADICEAN_00689</name>
</gene>
<evidence type="ECO:0000313" key="3">
    <source>
        <dbReference type="Proteomes" id="UP000011910"/>
    </source>
</evidence>
<reference evidence="2 3" key="1">
    <citation type="journal article" date="2013" name="Genome Announc.">
        <title>Draft Genome Sequence of Cesiribacter andamanensis Strain AMV16T, Isolated from a Soil Sample from a Mud Volcano in the Andaman Islands, India.</title>
        <authorList>
            <person name="Shivaji S."/>
            <person name="Ara S."/>
            <person name="Begum Z."/>
            <person name="Srinivas T.N."/>
            <person name="Singh A."/>
            <person name="Kumar Pinnaka A."/>
        </authorList>
    </citation>
    <scope>NUCLEOTIDE SEQUENCE [LARGE SCALE GENOMIC DNA]</scope>
    <source>
        <strain evidence="2 3">AMV16</strain>
    </source>
</reference>
<name>M7NR27_9BACT</name>
<feature type="chain" id="PRO_5004082304" evidence="1">
    <location>
        <begin position="21"/>
        <end position="336"/>
    </location>
</feature>
<dbReference type="STRING" id="1279009.ADICEAN_00689"/>
<evidence type="ECO:0000313" key="2">
    <source>
        <dbReference type="EMBL" id="EMR04165.1"/>
    </source>
</evidence>
<dbReference type="EMBL" id="AODQ01000010">
    <property type="protein sequence ID" value="EMR04165.1"/>
    <property type="molecule type" value="Genomic_DNA"/>
</dbReference>
<feature type="signal peptide" evidence="1">
    <location>
        <begin position="1"/>
        <end position="20"/>
    </location>
</feature>
<protein>
    <submittedName>
        <fullName evidence="2">Bacteroidetes-specific putative membrane protein</fullName>
    </submittedName>
</protein>
<evidence type="ECO:0000256" key="1">
    <source>
        <dbReference type="SAM" id="SignalP"/>
    </source>
</evidence>
<sequence>MKKIYLLFVMLFAGAGYASAQQQYELTQFFQNPQALNPAFTGIEKYWQANVGYRKLWAGSSYAPQQGFVSLNGSFYKPDLRLNAIRISRPEAYMENLTDREYRKLNARHGLGLYYGYIGNSVTTDDQGQITYSYHMPLSRKINVSAGAGLAYLSTYLTPGGYKVRQQQDLIYQDLMQSGVRKRQATINVGLALYGENFYAGYSSTRMAFLKNTTDEGFEDQINYVEHTINAGYQLPLSHSLRLQPSILVQYDRLMEAAVYGNVKVRYNELLWAGISYRNKEAYGLMMGFLLGDHLSLGYSYEQNIYEFDAAHNGNHELVLGYRFFRKGYKANSYFW</sequence>
<dbReference type="Pfam" id="PF11751">
    <property type="entry name" value="PorP_SprF"/>
    <property type="match status" value="1"/>
</dbReference>
<dbReference type="eggNOG" id="COG0226">
    <property type="taxonomic scope" value="Bacteria"/>
</dbReference>
<dbReference type="Proteomes" id="UP000011910">
    <property type="component" value="Unassembled WGS sequence"/>
</dbReference>
<organism evidence="2 3">
    <name type="scientific">Cesiribacter andamanensis AMV16</name>
    <dbReference type="NCBI Taxonomy" id="1279009"/>
    <lineage>
        <taxon>Bacteria</taxon>
        <taxon>Pseudomonadati</taxon>
        <taxon>Bacteroidota</taxon>
        <taxon>Cytophagia</taxon>
        <taxon>Cytophagales</taxon>
        <taxon>Cesiribacteraceae</taxon>
        <taxon>Cesiribacter</taxon>
    </lineage>
</organism>
<dbReference type="NCBIfam" id="TIGR03519">
    <property type="entry name" value="T9SS_PorP_fam"/>
    <property type="match status" value="1"/>
</dbReference>
<dbReference type="AlphaFoldDB" id="M7NR27"/>
<dbReference type="InterPro" id="IPR019861">
    <property type="entry name" value="PorP/SprF_Bacteroidetes"/>
</dbReference>
<accession>M7NR27</accession>
<dbReference type="OrthoDB" id="978914at2"/>